<proteinExistence type="predicted"/>
<reference evidence="1" key="1">
    <citation type="journal article" date="2022" name="bioRxiv">
        <title>Sequencing and chromosome-scale assembly of the giantPleurodeles waltlgenome.</title>
        <authorList>
            <person name="Brown T."/>
            <person name="Elewa A."/>
            <person name="Iarovenko S."/>
            <person name="Subramanian E."/>
            <person name="Araus A.J."/>
            <person name="Petzold A."/>
            <person name="Susuki M."/>
            <person name="Suzuki K.-i.T."/>
            <person name="Hayashi T."/>
            <person name="Toyoda A."/>
            <person name="Oliveira C."/>
            <person name="Osipova E."/>
            <person name="Leigh N.D."/>
            <person name="Simon A."/>
            <person name="Yun M.H."/>
        </authorList>
    </citation>
    <scope>NUCLEOTIDE SEQUENCE</scope>
    <source>
        <strain evidence="1">20211129_DDA</strain>
        <tissue evidence="1">Liver</tissue>
    </source>
</reference>
<organism evidence="1 2">
    <name type="scientific">Pleurodeles waltl</name>
    <name type="common">Iberian ribbed newt</name>
    <dbReference type="NCBI Taxonomy" id="8319"/>
    <lineage>
        <taxon>Eukaryota</taxon>
        <taxon>Metazoa</taxon>
        <taxon>Chordata</taxon>
        <taxon>Craniata</taxon>
        <taxon>Vertebrata</taxon>
        <taxon>Euteleostomi</taxon>
        <taxon>Amphibia</taxon>
        <taxon>Batrachia</taxon>
        <taxon>Caudata</taxon>
        <taxon>Salamandroidea</taxon>
        <taxon>Salamandridae</taxon>
        <taxon>Pleurodelinae</taxon>
        <taxon>Pleurodeles</taxon>
    </lineage>
</organism>
<gene>
    <name evidence="1" type="ORF">NDU88_004147</name>
</gene>
<keyword evidence="2" id="KW-1185">Reference proteome</keyword>
<comment type="caution">
    <text evidence="1">The sequence shown here is derived from an EMBL/GenBank/DDBJ whole genome shotgun (WGS) entry which is preliminary data.</text>
</comment>
<dbReference type="EMBL" id="JANPWB010000008">
    <property type="protein sequence ID" value="KAJ1163693.1"/>
    <property type="molecule type" value="Genomic_DNA"/>
</dbReference>
<protein>
    <submittedName>
        <fullName evidence="1">Uncharacterized protein</fullName>
    </submittedName>
</protein>
<accession>A0AAV7SHZ0</accession>
<evidence type="ECO:0000313" key="1">
    <source>
        <dbReference type="EMBL" id="KAJ1163693.1"/>
    </source>
</evidence>
<evidence type="ECO:0000313" key="2">
    <source>
        <dbReference type="Proteomes" id="UP001066276"/>
    </source>
</evidence>
<dbReference type="AlphaFoldDB" id="A0AAV7SHZ0"/>
<sequence length="138" mass="15384">MVRAAVISEIREPSHPENLATLTAHASPKAHSPQGTSLAPMMLTKEDLLEGLATLRRELKEDLKNKLDKGLRSLRYNLDPNLESLSMDLDLLGTKAKKMESKMESYNTSDRVTVQELEKLTAAAETALNRCEEMENCT</sequence>
<dbReference type="Proteomes" id="UP001066276">
    <property type="component" value="Chromosome 4_2"/>
</dbReference>
<name>A0AAV7SHZ0_PLEWA</name>